<feature type="region of interest" description="Disordered" evidence="1">
    <location>
        <begin position="199"/>
        <end position="249"/>
    </location>
</feature>
<dbReference type="PROSITE" id="PS51257">
    <property type="entry name" value="PROKAR_LIPOPROTEIN"/>
    <property type="match status" value="1"/>
</dbReference>
<proteinExistence type="predicted"/>
<dbReference type="RefSeq" id="WP_147933268.1">
    <property type="nucleotide sequence ID" value="NZ_VPFD01000002.1"/>
</dbReference>
<comment type="caution">
    <text evidence="3">The sequence shown here is derived from an EMBL/GenBank/DDBJ whole genome shotgun (WGS) entry which is preliminary data.</text>
</comment>
<evidence type="ECO:0000256" key="1">
    <source>
        <dbReference type="SAM" id="MobiDB-lite"/>
    </source>
</evidence>
<gene>
    <name evidence="3" type="ORF">FVD38_01805</name>
</gene>
<keyword evidence="4" id="KW-1185">Reference proteome</keyword>
<name>A0A5C7G7C9_9BURK</name>
<dbReference type="Proteomes" id="UP000321413">
    <property type="component" value="Unassembled WGS sequence"/>
</dbReference>
<dbReference type="EMBL" id="VPFD01000002">
    <property type="protein sequence ID" value="TXG01940.1"/>
    <property type="molecule type" value="Genomic_DNA"/>
</dbReference>
<evidence type="ECO:0000256" key="2">
    <source>
        <dbReference type="SAM" id="SignalP"/>
    </source>
</evidence>
<reference evidence="3 4" key="1">
    <citation type="submission" date="2019-08" db="EMBL/GenBank/DDBJ databases">
        <title>Massilia golmudensis sp. nov., isolated from sand in the Qinghai-Tibetan Plateau.</title>
        <authorList>
            <person name="Zhang B."/>
        </authorList>
    </citation>
    <scope>NUCLEOTIDE SEQUENCE [LARGE SCALE GENOMIC DNA]</scope>
    <source>
        <strain evidence="3 4">GEM5</strain>
    </source>
</reference>
<accession>A0A5C7G7C9</accession>
<sequence>MRFTPRFPWRPAIAALSLLLGGCAISQQGGNTLVQLDADELTATRLQVFKVGSAEGVLRRTLDQQYQIKLYDRMKLIELGRIDNPRVVRAEHVSGYDLIVLHAPTQACPQAHRLYELRGLTVGMYDINNTPGQCDRMLGFASDGQGWTALQERGNGERMAWSWSNGKLVRMRHPDLGAPPGREAGQAASGAGRRLAGRFESGEAPAAARPRAVTAKRSASARPAVANAKREPTPVAPARKIDAGKYSKLPDNGVTEIAPARVIMHDAD</sequence>
<organism evidence="3 4">
    <name type="scientific">Massilia arenae</name>
    <dbReference type="NCBI Taxonomy" id="2603288"/>
    <lineage>
        <taxon>Bacteria</taxon>
        <taxon>Pseudomonadati</taxon>
        <taxon>Pseudomonadota</taxon>
        <taxon>Betaproteobacteria</taxon>
        <taxon>Burkholderiales</taxon>
        <taxon>Oxalobacteraceae</taxon>
        <taxon>Telluria group</taxon>
        <taxon>Massilia</taxon>
    </lineage>
</organism>
<evidence type="ECO:0008006" key="5">
    <source>
        <dbReference type="Google" id="ProtNLM"/>
    </source>
</evidence>
<feature type="chain" id="PRO_5022741245" description="Lipoprotein" evidence="2">
    <location>
        <begin position="27"/>
        <end position="268"/>
    </location>
</feature>
<feature type="signal peptide" evidence="2">
    <location>
        <begin position="1"/>
        <end position="26"/>
    </location>
</feature>
<keyword evidence="2" id="KW-0732">Signal</keyword>
<evidence type="ECO:0000313" key="3">
    <source>
        <dbReference type="EMBL" id="TXG01940.1"/>
    </source>
</evidence>
<dbReference type="AlphaFoldDB" id="A0A5C7G7C9"/>
<evidence type="ECO:0000313" key="4">
    <source>
        <dbReference type="Proteomes" id="UP000321413"/>
    </source>
</evidence>
<protein>
    <recommendedName>
        <fullName evidence="5">Lipoprotein</fullName>
    </recommendedName>
</protein>